<dbReference type="STRING" id="767519.SAMN05216559_2987"/>
<dbReference type="PANTHER" id="PTHR43096:SF52">
    <property type="entry name" value="DNAJ HOMOLOG 1, MITOCHONDRIAL-RELATED"/>
    <property type="match status" value="1"/>
</dbReference>
<dbReference type="Pfam" id="PF00226">
    <property type="entry name" value="DnaJ"/>
    <property type="match status" value="1"/>
</dbReference>
<dbReference type="OrthoDB" id="11397at2157"/>
<evidence type="ECO:0000313" key="5">
    <source>
        <dbReference type="EMBL" id="SFS06175.1"/>
    </source>
</evidence>
<dbReference type="EMBL" id="FOZK01000003">
    <property type="protein sequence ID" value="SFS06175.1"/>
    <property type="molecule type" value="Genomic_DNA"/>
</dbReference>
<feature type="region of interest" description="Disordered" evidence="2">
    <location>
        <begin position="85"/>
        <end position="146"/>
    </location>
</feature>
<dbReference type="PROSITE" id="PS50076">
    <property type="entry name" value="DNAJ_2"/>
    <property type="match status" value="1"/>
</dbReference>
<dbReference type="PRINTS" id="PR00625">
    <property type="entry name" value="JDOMAIN"/>
</dbReference>
<dbReference type="GO" id="GO:0005737">
    <property type="term" value="C:cytoplasm"/>
    <property type="evidence" value="ECO:0007669"/>
    <property type="project" value="TreeGrafter"/>
</dbReference>
<dbReference type="PANTHER" id="PTHR43096">
    <property type="entry name" value="DNAJ HOMOLOG 1, MITOCHONDRIAL-RELATED"/>
    <property type="match status" value="1"/>
</dbReference>
<evidence type="ECO:0000259" key="4">
    <source>
        <dbReference type="PROSITE" id="PS50076"/>
    </source>
</evidence>
<evidence type="ECO:0000313" key="6">
    <source>
        <dbReference type="Proteomes" id="UP000199062"/>
    </source>
</evidence>
<gene>
    <name evidence="5" type="ORF">SAMN05216559_2987</name>
</gene>
<dbReference type="RefSeq" id="WP_089817344.1">
    <property type="nucleotide sequence ID" value="NZ_FOZK01000003.1"/>
</dbReference>
<reference evidence="5 6" key="1">
    <citation type="submission" date="2016-10" db="EMBL/GenBank/DDBJ databases">
        <authorList>
            <person name="de Groot N.N."/>
        </authorList>
    </citation>
    <scope>NUCLEOTIDE SEQUENCE [LARGE SCALE GENOMIC DNA]</scope>
    <source>
        <strain evidence="5 6">CGMCC 1.10457</strain>
    </source>
</reference>
<feature type="transmembrane region" description="Helical" evidence="3">
    <location>
        <begin position="193"/>
        <end position="215"/>
    </location>
</feature>
<keyword evidence="6" id="KW-1185">Reference proteome</keyword>
<dbReference type="SUPFAM" id="SSF46565">
    <property type="entry name" value="Chaperone J-domain"/>
    <property type="match status" value="1"/>
</dbReference>
<dbReference type="InterPro" id="IPR001623">
    <property type="entry name" value="DnaJ_domain"/>
</dbReference>
<dbReference type="SMART" id="SM00271">
    <property type="entry name" value="DnaJ"/>
    <property type="match status" value="1"/>
</dbReference>
<keyword evidence="3" id="KW-1133">Transmembrane helix</keyword>
<feature type="transmembrane region" description="Helical" evidence="3">
    <location>
        <begin position="168"/>
        <end position="187"/>
    </location>
</feature>
<feature type="compositionally biased region" description="Low complexity" evidence="2">
    <location>
        <begin position="101"/>
        <end position="113"/>
    </location>
</feature>
<keyword evidence="3" id="KW-0472">Membrane</keyword>
<feature type="domain" description="J" evidence="4">
    <location>
        <begin position="3"/>
        <end position="67"/>
    </location>
</feature>
<dbReference type="Proteomes" id="UP000199062">
    <property type="component" value="Unassembled WGS sequence"/>
</dbReference>
<evidence type="ECO:0000256" key="2">
    <source>
        <dbReference type="SAM" id="MobiDB-lite"/>
    </source>
</evidence>
<evidence type="ECO:0000256" key="1">
    <source>
        <dbReference type="ARBA" id="ARBA00023186"/>
    </source>
</evidence>
<keyword evidence="1" id="KW-0143">Chaperone</keyword>
<dbReference type="InterPro" id="IPR036869">
    <property type="entry name" value="J_dom_sf"/>
</dbReference>
<dbReference type="CDD" id="cd06257">
    <property type="entry name" value="DnaJ"/>
    <property type="match status" value="1"/>
</dbReference>
<name>A0A1I6LRQ7_9EURY</name>
<accession>A0A1I6LRQ7</accession>
<protein>
    <submittedName>
        <fullName evidence="5">DnaJ domain-containing protein</fullName>
    </submittedName>
</protein>
<sequence>METFYSVLGVGRDADRQTIVRAYRDEAKSHHPDVSDRSDATETFKRLTTAKEVLADESKRSEYDRLGHEAYLRRHGGCGWAVEAESGPESAATGTSDASETRSAAAKAAEAYTDGGGTTDATPRENPTRAASGGTATAYYRPGQRMNPGRAPARAGGLLSRFQSVGPWLLLDVILLASALATAWVIVSWGSQSALSVVLAVVLCVVALAATSLHLSVRAYA</sequence>
<dbReference type="GO" id="GO:0042026">
    <property type="term" value="P:protein refolding"/>
    <property type="evidence" value="ECO:0007669"/>
    <property type="project" value="TreeGrafter"/>
</dbReference>
<keyword evidence="3" id="KW-0812">Transmembrane</keyword>
<dbReference type="Gene3D" id="1.10.287.110">
    <property type="entry name" value="DnaJ domain"/>
    <property type="match status" value="1"/>
</dbReference>
<dbReference type="GO" id="GO:0051082">
    <property type="term" value="F:unfolded protein binding"/>
    <property type="evidence" value="ECO:0007669"/>
    <property type="project" value="TreeGrafter"/>
</dbReference>
<evidence type="ECO:0000256" key="3">
    <source>
        <dbReference type="SAM" id="Phobius"/>
    </source>
</evidence>
<organism evidence="5 6">
    <name type="scientific">Halomicrobium zhouii</name>
    <dbReference type="NCBI Taxonomy" id="767519"/>
    <lineage>
        <taxon>Archaea</taxon>
        <taxon>Methanobacteriati</taxon>
        <taxon>Methanobacteriota</taxon>
        <taxon>Stenosarchaea group</taxon>
        <taxon>Halobacteria</taxon>
        <taxon>Halobacteriales</taxon>
        <taxon>Haloarculaceae</taxon>
        <taxon>Halomicrobium</taxon>
    </lineage>
</organism>
<proteinExistence type="predicted"/>
<dbReference type="AlphaFoldDB" id="A0A1I6LRQ7"/>